<organism evidence="2 3">
    <name type="scientific">Euzebya pacifica</name>
    <dbReference type="NCBI Taxonomy" id="1608957"/>
    <lineage>
        <taxon>Bacteria</taxon>
        <taxon>Bacillati</taxon>
        <taxon>Actinomycetota</taxon>
        <taxon>Nitriliruptoria</taxon>
        <taxon>Euzebyales</taxon>
    </lineage>
</organism>
<gene>
    <name evidence="2" type="ORF">DVS28_a4497</name>
</gene>
<evidence type="ECO:0000313" key="2">
    <source>
        <dbReference type="EMBL" id="AXV09162.1"/>
    </source>
</evidence>
<evidence type="ECO:0000256" key="1">
    <source>
        <dbReference type="SAM" id="SignalP"/>
    </source>
</evidence>
<sequence length="88" mass="9318">MTSTSRRTTLRLALVVALPLLLAASCEATRDLEGVRAVDPDSAMIIRNADAYPNISILCVDGTGIFTTTREAAPVVVPDSDVCVTEPE</sequence>
<keyword evidence="1" id="KW-0732">Signal</keyword>
<dbReference type="AlphaFoldDB" id="A0A346Y3W5"/>
<keyword evidence="3" id="KW-1185">Reference proteome</keyword>
<dbReference type="Proteomes" id="UP000264006">
    <property type="component" value="Chromosome"/>
</dbReference>
<protein>
    <submittedName>
        <fullName evidence="2">Uncharacterized protein</fullName>
    </submittedName>
</protein>
<name>A0A346Y3W5_9ACTN</name>
<dbReference type="RefSeq" id="WP_114593386.1">
    <property type="nucleotide sequence ID" value="NZ_CP031165.1"/>
</dbReference>
<accession>A0A346Y3W5</accession>
<evidence type="ECO:0000313" key="3">
    <source>
        <dbReference type="Proteomes" id="UP000264006"/>
    </source>
</evidence>
<dbReference type="OrthoDB" id="4240738at2"/>
<proteinExistence type="predicted"/>
<feature type="chain" id="PRO_5039590241" evidence="1">
    <location>
        <begin position="29"/>
        <end position="88"/>
    </location>
</feature>
<dbReference type="PROSITE" id="PS51257">
    <property type="entry name" value="PROKAR_LIPOPROTEIN"/>
    <property type="match status" value="1"/>
</dbReference>
<dbReference type="EMBL" id="CP031165">
    <property type="protein sequence ID" value="AXV09162.1"/>
    <property type="molecule type" value="Genomic_DNA"/>
</dbReference>
<feature type="signal peptide" evidence="1">
    <location>
        <begin position="1"/>
        <end position="28"/>
    </location>
</feature>
<dbReference type="KEGG" id="euz:DVS28_a4497"/>
<reference evidence="2 3" key="1">
    <citation type="submission" date="2018-09" db="EMBL/GenBank/DDBJ databases">
        <title>Complete genome sequence of Euzebya sp. DY32-46 isolated from seawater of Pacific Ocean.</title>
        <authorList>
            <person name="Xu L."/>
            <person name="Wu Y.-H."/>
            <person name="Xu X.-W."/>
        </authorList>
    </citation>
    <scope>NUCLEOTIDE SEQUENCE [LARGE SCALE GENOMIC DNA]</scope>
    <source>
        <strain evidence="2 3">DY32-46</strain>
    </source>
</reference>